<dbReference type="InterPro" id="IPR012337">
    <property type="entry name" value="RNaseH-like_sf"/>
</dbReference>
<dbReference type="EMBL" id="JAPWTK010000118">
    <property type="protein sequence ID" value="KAJ8949449.1"/>
    <property type="molecule type" value="Genomic_DNA"/>
</dbReference>
<dbReference type="GO" id="GO:0003676">
    <property type="term" value="F:nucleic acid binding"/>
    <property type="evidence" value="ECO:0007669"/>
    <property type="project" value="InterPro"/>
</dbReference>
<comment type="caution">
    <text evidence="3">The sequence shown here is derived from an EMBL/GenBank/DDBJ whole genome shotgun (WGS) entry which is preliminary data.</text>
</comment>
<keyword evidence="4" id="KW-1185">Reference proteome</keyword>
<accession>A0AAV8YG88</accession>
<dbReference type="SUPFAM" id="SSF53098">
    <property type="entry name" value="Ribonuclease H-like"/>
    <property type="match status" value="1"/>
</dbReference>
<dbReference type="InterPro" id="IPR036397">
    <property type="entry name" value="RNaseH_sf"/>
</dbReference>
<evidence type="ECO:0000259" key="2">
    <source>
        <dbReference type="Pfam" id="PF00078"/>
    </source>
</evidence>
<sequence>MWSGYRKPTAGEADILATSTGKSIGPGAGGKDIVLFGRAWFLDQRQYGFRSGRGTIMAVGELVKEIRGNKGDGWHTLVVALDLTNAFGTAWGPSITERMRECGLGGEMERMVKSFLSEREIKIEGREWKIERGCPQGSSLGPILWLLVMQGWFAKMREIGVSAQAFADDQVIILRGKSAKAIERRWDECWTVCMDWAKENKLDYNVAKIEAMFVPAERDQRASGVRVDRKLMWLDHVKEVRKKVQEVGGEFFALARRKWGNRNEILKVIYERVVCPMVLYGAEIWGERGNDSRIIKQLRAIQRPFLRSMTRAYRTAPTAALSVLAGCVPLEVQVGVRYEREIEWGERMRDMKVVVRDRPHPNIRGTIPTIQGREGQEIIVKTDSQYTVKGLENYKTEIGVIVKIRKDIERAWGGEGIRIRVVWEKRGSEGNKKAEQKAKEALEREGEEMRDIVTKGRVMTGHGDMKAYLVRFRLIEGRRMDELHRNEWEGVIEWANELIEKDE</sequence>
<keyword evidence="1" id="KW-0175">Coiled coil</keyword>
<evidence type="ECO:0000313" key="4">
    <source>
        <dbReference type="Proteomes" id="UP001162162"/>
    </source>
</evidence>
<dbReference type="GO" id="GO:0071897">
    <property type="term" value="P:DNA biosynthetic process"/>
    <property type="evidence" value="ECO:0007669"/>
    <property type="project" value="UniProtKB-ARBA"/>
</dbReference>
<dbReference type="Proteomes" id="UP001162162">
    <property type="component" value="Unassembled WGS sequence"/>
</dbReference>
<feature type="coiled-coil region" evidence="1">
    <location>
        <begin position="425"/>
        <end position="452"/>
    </location>
</feature>
<reference evidence="3" key="1">
    <citation type="journal article" date="2023" name="Insect Mol. Biol.">
        <title>Genome sequencing provides insights into the evolution of gene families encoding plant cell wall-degrading enzymes in longhorned beetles.</title>
        <authorList>
            <person name="Shin N.R."/>
            <person name="Okamura Y."/>
            <person name="Kirsch R."/>
            <person name="Pauchet Y."/>
        </authorList>
    </citation>
    <scope>NUCLEOTIDE SEQUENCE</scope>
    <source>
        <strain evidence="3">AMC_N1</strain>
    </source>
</reference>
<dbReference type="AlphaFoldDB" id="A0AAV8YG88"/>
<feature type="domain" description="Reverse transcriptase" evidence="2">
    <location>
        <begin position="43"/>
        <end position="213"/>
    </location>
</feature>
<evidence type="ECO:0000256" key="1">
    <source>
        <dbReference type="SAM" id="Coils"/>
    </source>
</evidence>
<proteinExistence type="predicted"/>
<dbReference type="InterPro" id="IPR043502">
    <property type="entry name" value="DNA/RNA_pol_sf"/>
</dbReference>
<dbReference type="Gene3D" id="3.30.420.10">
    <property type="entry name" value="Ribonuclease H-like superfamily/Ribonuclease H"/>
    <property type="match status" value="1"/>
</dbReference>
<dbReference type="GO" id="GO:0042575">
    <property type="term" value="C:DNA polymerase complex"/>
    <property type="evidence" value="ECO:0007669"/>
    <property type="project" value="UniProtKB-ARBA"/>
</dbReference>
<dbReference type="SUPFAM" id="SSF56672">
    <property type="entry name" value="DNA/RNA polymerases"/>
    <property type="match status" value="1"/>
</dbReference>
<dbReference type="InterPro" id="IPR000477">
    <property type="entry name" value="RT_dom"/>
</dbReference>
<evidence type="ECO:0000313" key="3">
    <source>
        <dbReference type="EMBL" id="KAJ8949449.1"/>
    </source>
</evidence>
<organism evidence="3 4">
    <name type="scientific">Aromia moschata</name>
    <dbReference type="NCBI Taxonomy" id="1265417"/>
    <lineage>
        <taxon>Eukaryota</taxon>
        <taxon>Metazoa</taxon>
        <taxon>Ecdysozoa</taxon>
        <taxon>Arthropoda</taxon>
        <taxon>Hexapoda</taxon>
        <taxon>Insecta</taxon>
        <taxon>Pterygota</taxon>
        <taxon>Neoptera</taxon>
        <taxon>Endopterygota</taxon>
        <taxon>Coleoptera</taxon>
        <taxon>Polyphaga</taxon>
        <taxon>Cucujiformia</taxon>
        <taxon>Chrysomeloidea</taxon>
        <taxon>Cerambycidae</taxon>
        <taxon>Cerambycinae</taxon>
        <taxon>Callichromatini</taxon>
        <taxon>Aromia</taxon>
    </lineage>
</organism>
<dbReference type="PANTHER" id="PTHR33332">
    <property type="entry name" value="REVERSE TRANSCRIPTASE DOMAIN-CONTAINING PROTEIN"/>
    <property type="match status" value="1"/>
</dbReference>
<gene>
    <name evidence="3" type="ORF">NQ318_007550</name>
</gene>
<name>A0AAV8YG88_9CUCU</name>
<protein>
    <recommendedName>
        <fullName evidence="2">Reverse transcriptase domain-containing protein</fullName>
    </recommendedName>
</protein>
<dbReference type="Pfam" id="PF00078">
    <property type="entry name" value="RVT_1"/>
    <property type="match status" value="1"/>
</dbReference>